<sequence>MKVLAITLLAVCLLQGHNAQPQFSGLRNLVSNAASTVSGAANNAVSAATNAAKTAASTAQSAAQNAVSDAQSVVSNAQSALSGLSSNAQSVISTATSGAINLESIKSSLSKLSPEELLETITGSETLVNNAVDKVKNNIENAVGSVSDLAKARVQDATSSWNSDVAKVVNKAASAGIDVSECAVNSVADLGAEVVQDTTGCVTKKISEGAKLLNNIIKVPKRAADVTTAGVAAYRKCSAKSGAMKALCHATDTLPAAYKAVVLVKDTVSYTTQSVTFVSTLQQQVSACAAKVTATNALKAVTLSKNVVSCVQTQLTAASA</sequence>
<feature type="chain" id="PRO_5027044951" evidence="1">
    <location>
        <begin position="20"/>
        <end position="320"/>
    </location>
</feature>
<dbReference type="RefSeq" id="XP_026278120.1">
    <property type="nucleotide sequence ID" value="XM_026422335.2"/>
</dbReference>
<name>A0A6J1SFN2_FRAOC</name>
<protein>
    <submittedName>
        <fullName evidence="3">Uncharacterized protein LOC113206311</fullName>
    </submittedName>
</protein>
<dbReference type="Proteomes" id="UP000504606">
    <property type="component" value="Unplaced"/>
</dbReference>
<evidence type="ECO:0000313" key="3">
    <source>
        <dbReference type="RefSeq" id="XP_026278120.1"/>
    </source>
</evidence>
<keyword evidence="2" id="KW-1185">Reference proteome</keyword>
<accession>A0A6J1SFN2</accession>
<dbReference type="AlphaFoldDB" id="A0A6J1SFN2"/>
<dbReference type="GeneID" id="113206311"/>
<feature type="signal peptide" evidence="1">
    <location>
        <begin position="1"/>
        <end position="19"/>
    </location>
</feature>
<evidence type="ECO:0000256" key="1">
    <source>
        <dbReference type="SAM" id="SignalP"/>
    </source>
</evidence>
<reference evidence="3" key="1">
    <citation type="submission" date="2025-08" db="UniProtKB">
        <authorList>
            <consortium name="RefSeq"/>
        </authorList>
    </citation>
    <scope>IDENTIFICATION</scope>
    <source>
        <tissue evidence="3">Whole organism</tissue>
    </source>
</reference>
<dbReference type="KEGG" id="foc:113206311"/>
<dbReference type="OrthoDB" id="8196253at2759"/>
<gene>
    <name evidence="3" type="primary">LOC113206311</name>
</gene>
<organism evidence="2 3">
    <name type="scientific">Frankliniella occidentalis</name>
    <name type="common">Western flower thrips</name>
    <name type="synonym">Euthrips occidentalis</name>
    <dbReference type="NCBI Taxonomy" id="133901"/>
    <lineage>
        <taxon>Eukaryota</taxon>
        <taxon>Metazoa</taxon>
        <taxon>Ecdysozoa</taxon>
        <taxon>Arthropoda</taxon>
        <taxon>Hexapoda</taxon>
        <taxon>Insecta</taxon>
        <taxon>Pterygota</taxon>
        <taxon>Neoptera</taxon>
        <taxon>Paraneoptera</taxon>
        <taxon>Thysanoptera</taxon>
        <taxon>Terebrantia</taxon>
        <taxon>Thripoidea</taxon>
        <taxon>Thripidae</taxon>
        <taxon>Frankliniella</taxon>
    </lineage>
</organism>
<keyword evidence="1" id="KW-0732">Signal</keyword>
<proteinExistence type="predicted"/>
<evidence type="ECO:0000313" key="2">
    <source>
        <dbReference type="Proteomes" id="UP000504606"/>
    </source>
</evidence>